<dbReference type="AlphaFoldDB" id="A0A4Q2V1G4"/>
<evidence type="ECO:0000313" key="2">
    <source>
        <dbReference type="EMBL" id="RYC78438.1"/>
    </source>
</evidence>
<protein>
    <submittedName>
        <fullName evidence="2">Uncharacterized protein</fullName>
    </submittedName>
</protein>
<accession>A0A4Q2V1G4</accession>
<feature type="region of interest" description="Disordered" evidence="1">
    <location>
        <begin position="1"/>
        <end position="81"/>
    </location>
</feature>
<evidence type="ECO:0000313" key="3">
    <source>
        <dbReference type="Proteomes" id="UP000290540"/>
    </source>
</evidence>
<evidence type="ECO:0000256" key="1">
    <source>
        <dbReference type="SAM" id="MobiDB-lite"/>
    </source>
</evidence>
<reference evidence="2 3" key="1">
    <citation type="submission" date="2016-12" db="EMBL/GenBank/DDBJ databases">
        <title>Draft genome sequence of Fusarium oxysporum causing rot on Narcissus.</title>
        <authorList>
            <person name="Armitage A.D."/>
            <person name="Taylor A."/>
            <person name="Clarkson J.P."/>
            <person name="Harrison R.J."/>
            <person name="Jackson A.C."/>
        </authorList>
    </citation>
    <scope>NUCLEOTIDE SEQUENCE [LARGE SCALE GENOMIC DNA]</scope>
    <source>
        <strain evidence="2 3">N139</strain>
    </source>
</reference>
<comment type="caution">
    <text evidence="2">The sequence shown here is derived from an EMBL/GenBank/DDBJ whole genome shotgun (WGS) entry which is preliminary data.</text>
</comment>
<gene>
    <name evidence="2" type="ORF">BFJ63_vAg18687</name>
</gene>
<organism evidence="2 3">
    <name type="scientific">Fusarium oxysporum f. sp. narcissi</name>
    <dbReference type="NCBI Taxonomy" id="451672"/>
    <lineage>
        <taxon>Eukaryota</taxon>
        <taxon>Fungi</taxon>
        <taxon>Dikarya</taxon>
        <taxon>Ascomycota</taxon>
        <taxon>Pezizomycotina</taxon>
        <taxon>Sordariomycetes</taxon>
        <taxon>Hypocreomycetidae</taxon>
        <taxon>Hypocreales</taxon>
        <taxon>Nectriaceae</taxon>
        <taxon>Fusarium</taxon>
        <taxon>Fusarium oxysporum species complex</taxon>
    </lineage>
</organism>
<name>A0A4Q2V1G4_FUSOX</name>
<feature type="compositionally biased region" description="Basic and acidic residues" evidence="1">
    <location>
        <begin position="1"/>
        <end position="11"/>
    </location>
</feature>
<dbReference type="Proteomes" id="UP000290540">
    <property type="component" value="Unassembled WGS sequence"/>
</dbReference>
<feature type="compositionally biased region" description="Polar residues" evidence="1">
    <location>
        <begin position="18"/>
        <end position="62"/>
    </location>
</feature>
<dbReference type="EMBL" id="MQTW01001142">
    <property type="protein sequence ID" value="RYC78438.1"/>
    <property type="molecule type" value="Genomic_DNA"/>
</dbReference>
<sequence>MDAFHGHHDGAYRLPECSGSNPSSGGSEIELTTLNQPPSLGNSFPESSSHLNDQISISSRQPLSPDPTISVEYSYNKRDLG</sequence>
<proteinExistence type="predicted"/>